<comment type="caution">
    <text evidence="1">The sequence shown here is derived from an EMBL/GenBank/DDBJ whole genome shotgun (WGS) entry which is preliminary data.</text>
</comment>
<evidence type="ECO:0000313" key="2">
    <source>
        <dbReference type="Proteomes" id="UP001529510"/>
    </source>
</evidence>
<feature type="non-terminal residue" evidence="1">
    <location>
        <position position="1"/>
    </location>
</feature>
<evidence type="ECO:0000313" key="1">
    <source>
        <dbReference type="EMBL" id="KAL0173988.1"/>
    </source>
</evidence>
<organism evidence="1 2">
    <name type="scientific">Cirrhinus mrigala</name>
    <name type="common">Mrigala</name>
    <dbReference type="NCBI Taxonomy" id="683832"/>
    <lineage>
        <taxon>Eukaryota</taxon>
        <taxon>Metazoa</taxon>
        <taxon>Chordata</taxon>
        <taxon>Craniata</taxon>
        <taxon>Vertebrata</taxon>
        <taxon>Euteleostomi</taxon>
        <taxon>Actinopterygii</taxon>
        <taxon>Neopterygii</taxon>
        <taxon>Teleostei</taxon>
        <taxon>Ostariophysi</taxon>
        <taxon>Cypriniformes</taxon>
        <taxon>Cyprinidae</taxon>
        <taxon>Labeoninae</taxon>
        <taxon>Labeonini</taxon>
        <taxon>Cirrhinus</taxon>
    </lineage>
</organism>
<keyword evidence="2" id="KW-1185">Reference proteome</keyword>
<dbReference type="Proteomes" id="UP001529510">
    <property type="component" value="Unassembled WGS sequence"/>
</dbReference>
<accession>A0ABD0PL50</accession>
<gene>
    <name evidence="1" type="ORF">M9458_029956</name>
</gene>
<proteinExistence type="predicted"/>
<dbReference type="AlphaFoldDB" id="A0ABD0PL50"/>
<protein>
    <submittedName>
        <fullName evidence="1">Uncharacterized protein</fullName>
    </submittedName>
</protein>
<reference evidence="1 2" key="1">
    <citation type="submission" date="2024-05" db="EMBL/GenBank/DDBJ databases">
        <title>Genome sequencing and assembly of Indian major carp, Cirrhinus mrigala (Hamilton, 1822).</title>
        <authorList>
            <person name="Mohindra V."/>
            <person name="Chowdhury L.M."/>
            <person name="Lal K."/>
            <person name="Jena J.K."/>
        </authorList>
    </citation>
    <scope>NUCLEOTIDE SEQUENCE [LARGE SCALE GENOMIC DNA]</scope>
    <source>
        <strain evidence="1">CM1030</strain>
        <tissue evidence="1">Blood</tissue>
    </source>
</reference>
<dbReference type="EMBL" id="JAMKFB020000015">
    <property type="protein sequence ID" value="KAL0173988.1"/>
    <property type="molecule type" value="Genomic_DNA"/>
</dbReference>
<sequence length="60" mass="6410">VVEESAVPEAVFSTGPAVEETGVRAVKAVQPVLCVLGCMAVHHIEQDDDTERVSHVNQLL</sequence>
<feature type="non-terminal residue" evidence="1">
    <location>
        <position position="60"/>
    </location>
</feature>
<name>A0ABD0PL50_CIRMR</name>